<comment type="caution">
    <text evidence="2">The sequence shown here is derived from an EMBL/GenBank/DDBJ whole genome shotgun (WGS) entry which is preliminary data.</text>
</comment>
<dbReference type="Proteomes" id="UP001299046">
    <property type="component" value="Unassembled WGS sequence"/>
</dbReference>
<accession>A0ABU5YN72</accession>
<evidence type="ECO:0000313" key="2">
    <source>
        <dbReference type="EMBL" id="MEB3051514.1"/>
    </source>
</evidence>
<protein>
    <submittedName>
        <fullName evidence="2">Type II toxin-antitoxin system VapB family antitoxin</fullName>
    </submittedName>
</protein>
<proteinExistence type="predicted"/>
<evidence type="ECO:0000313" key="3">
    <source>
        <dbReference type="Proteomes" id="UP001299046"/>
    </source>
</evidence>
<dbReference type="InterPro" id="IPR019239">
    <property type="entry name" value="VapB_antitoxin"/>
</dbReference>
<keyword evidence="3" id="KW-1185">Reference proteome</keyword>
<dbReference type="EMBL" id="JAYJJT010000022">
    <property type="protein sequence ID" value="MEB3051514.1"/>
    <property type="molecule type" value="Genomic_DNA"/>
</dbReference>
<gene>
    <name evidence="2" type="ORF">KV112_17515</name>
</gene>
<sequence length="72" mass="8359">MAKTLVDIDDDALVAAAKVLNTSTKKDTINTALREVAAREVRARMLDRFADDPQYWEQQQQARERAWRRDPE</sequence>
<dbReference type="RefSeq" id="WP_224861519.1">
    <property type="nucleotide sequence ID" value="NZ_JAYJJS010000025.1"/>
</dbReference>
<evidence type="ECO:0000256" key="1">
    <source>
        <dbReference type="SAM" id="MobiDB-lite"/>
    </source>
</evidence>
<organism evidence="2 3">
    <name type="scientific">[Mycobacterium] zoologicum</name>
    <dbReference type="NCBI Taxonomy" id="2872311"/>
    <lineage>
        <taxon>Bacteria</taxon>
        <taxon>Bacillati</taxon>
        <taxon>Actinomycetota</taxon>
        <taxon>Actinomycetes</taxon>
        <taxon>Mycobacteriales</taxon>
        <taxon>Mycobacteriaceae</taxon>
        <taxon>Mycolicibacter</taxon>
    </lineage>
</organism>
<reference evidence="2 3" key="1">
    <citation type="submission" date="2023-12" db="EMBL/GenBank/DDBJ databases">
        <title>Description of new species of Mycobacterium terrae complex isolated from sewage at the Sao Paulo Zoological Park Foundation in Brazil.</title>
        <authorList>
            <person name="Romagnoli C.L."/>
            <person name="Conceicao E.C."/>
            <person name="Machado E."/>
            <person name="Barreto L.B.P.F."/>
            <person name="Sharma A."/>
            <person name="Silva N.M."/>
            <person name="Marques L.E."/>
            <person name="Juliana M.A."/>
            <person name="Lourenco M.C.S."/>
            <person name="Digiampietri L.A."/>
            <person name="Suffys P.N."/>
            <person name="Viana-Niero C."/>
        </authorList>
    </citation>
    <scope>NUCLEOTIDE SEQUENCE [LARGE SCALE GENOMIC DNA]</scope>
    <source>
        <strain evidence="2 3">MYC123</strain>
    </source>
</reference>
<name>A0ABU5YN72_9MYCO</name>
<feature type="compositionally biased region" description="Basic and acidic residues" evidence="1">
    <location>
        <begin position="62"/>
        <end position="72"/>
    </location>
</feature>
<dbReference type="Pfam" id="PF09957">
    <property type="entry name" value="VapB_antitoxin"/>
    <property type="match status" value="1"/>
</dbReference>
<feature type="region of interest" description="Disordered" evidence="1">
    <location>
        <begin position="52"/>
        <end position="72"/>
    </location>
</feature>